<dbReference type="AlphaFoldDB" id="A0A4R8RJ45"/>
<name>A0A4R8RJ45_COLTR</name>
<dbReference type="Proteomes" id="UP000295703">
    <property type="component" value="Unassembled WGS sequence"/>
</dbReference>
<evidence type="ECO:0000313" key="2">
    <source>
        <dbReference type="EMBL" id="TDZ54347.1"/>
    </source>
</evidence>
<protein>
    <submittedName>
        <fullName evidence="2">Short-chain dehydrogenase/reductase tropG</fullName>
    </submittedName>
</protein>
<dbReference type="STRING" id="5466.A0A4R8RJ45"/>
<dbReference type="InterPro" id="IPR036291">
    <property type="entry name" value="NAD(P)-bd_dom_sf"/>
</dbReference>
<proteinExistence type="predicted"/>
<evidence type="ECO:0000313" key="3">
    <source>
        <dbReference type="Proteomes" id="UP000295703"/>
    </source>
</evidence>
<dbReference type="Pfam" id="PF00106">
    <property type="entry name" value="adh_short"/>
    <property type="match status" value="1"/>
</dbReference>
<organism evidence="2 3">
    <name type="scientific">Colletotrichum trifolii</name>
    <dbReference type="NCBI Taxonomy" id="5466"/>
    <lineage>
        <taxon>Eukaryota</taxon>
        <taxon>Fungi</taxon>
        <taxon>Dikarya</taxon>
        <taxon>Ascomycota</taxon>
        <taxon>Pezizomycotina</taxon>
        <taxon>Sordariomycetes</taxon>
        <taxon>Hypocreomycetidae</taxon>
        <taxon>Glomerellales</taxon>
        <taxon>Glomerellaceae</taxon>
        <taxon>Colletotrichum</taxon>
        <taxon>Colletotrichum orbiculare species complex</taxon>
    </lineage>
</organism>
<keyword evidence="1" id="KW-0560">Oxidoreductase</keyword>
<comment type="caution">
    <text evidence="2">The sequence shown here is derived from an EMBL/GenBank/DDBJ whole genome shotgun (WGS) entry which is preliminary data.</text>
</comment>
<dbReference type="GO" id="GO:0016491">
    <property type="term" value="F:oxidoreductase activity"/>
    <property type="evidence" value="ECO:0007669"/>
    <property type="project" value="UniProtKB-KW"/>
</dbReference>
<accession>A0A4R8RJ45</accession>
<dbReference type="PANTHER" id="PTHR43157:SF35">
    <property type="entry name" value="DEHYDROGENASE_REDUCTASE FAMILY PROTEIN, PUTATIVE-RELATED"/>
    <property type="match status" value="1"/>
</dbReference>
<dbReference type="EMBL" id="RYZW01000060">
    <property type="protein sequence ID" value="TDZ54347.1"/>
    <property type="molecule type" value="Genomic_DNA"/>
</dbReference>
<keyword evidence="3" id="KW-1185">Reference proteome</keyword>
<gene>
    <name evidence="2" type="primary">tropG</name>
    <name evidence="2" type="ORF">CTRI78_v006400</name>
</gene>
<sequence>MTGSIDLPPKASAGTFSDMMYSAFCVKAVYPPKELSLAGQTAIVTGSNSGLGLTCSRMLLAQNLSRLIMPVRSVEKGEAAAEELRKSHPAATVEVWTLDMASYKSVQAFAERCSALDRIDYVILNSGIAKQTFDLSPEGHEESLQVNYISTALLAILLLPVLKARKPAERAARMTIVSSGTSFIAKFPQHDKPSIFAALDDPNTFDFADRYSTTKLLGHHFMAKFVGHVRREDVVVDLVEPGLCKGTGLHRHTNAVVRAAFGMMKAVTGRSPEEGAAAYFDAAVLKGPEAHGCYVQDWAIHPFANFLYTPEGRAATEKLWDETLKELDFAGVRSILGPAQ</sequence>
<dbReference type="SUPFAM" id="SSF51735">
    <property type="entry name" value="NAD(P)-binding Rossmann-fold domains"/>
    <property type="match status" value="1"/>
</dbReference>
<dbReference type="InterPro" id="IPR002347">
    <property type="entry name" value="SDR_fam"/>
</dbReference>
<dbReference type="Gene3D" id="3.40.50.720">
    <property type="entry name" value="NAD(P)-binding Rossmann-like Domain"/>
    <property type="match status" value="1"/>
</dbReference>
<reference evidence="2 3" key="1">
    <citation type="submission" date="2018-12" db="EMBL/GenBank/DDBJ databases">
        <title>Genome sequence and assembly of Colletotrichum trifolii.</title>
        <authorList>
            <person name="Gan P."/>
            <person name="Shirasu K."/>
        </authorList>
    </citation>
    <scope>NUCLEOTIDE SEQUENCE [LARGE SCALE GENOMIC DNA]</scope>
    <source>
        <strain evidence="2 3">543-2</strain>
    </source>
</reference>
<dbReference type="PANTHER" id="PTHR43157">
    <property type="entry name" value="PHOSPHATIDYLINOSITOL-GLYCAN BIOSYNTHESIS CLASS F PROTEIN-RELATED"/>
    <property type="match status" value="1"/>
</dbReference>
<evidence type="ECO:0000256" key="1">
    <source>
        <dbReference type="ARBA" id="ARBA00023002"/>
    </source>
</evidence>